<dbReference type="InterPro" id="IPR000120">
    <property type="entry name" value="Amidase"/>
</dbReference>
<dbReference type="HOGENOM" id="CLU_009600_0_3_11"/>
<dbReference type="KEGG" id="mph:MLP_08780"/>
<gene>
    <name evidence="4" type="ordered locus">MLP_08780</name>
</gene>
<evidence type="ECO:0000313" key="5">
    <source>
        <dbReference type="Proteomes" id="UP000007947"/>
    </source>
</evidence>
<feature type="domain" description="Amidase" evidence="3">
    <location>
        <begin position="62"/>
        <end position="208"/>
    </location>
</feature>
<proteinExistence type="inferred from homology"/>
<dbReference type="InterPro" id="IPR036928">
    <property type="entry name" value="AS_sf"/>
</dbReference>
<dbReference type="PANTHER" id="PTHR11895:SF7">
    <property type="entry name" value="GLUTAMYL-TRNA(GLN) AMIDOTRANSFERASE SUBUNIT A, MITOCHONDRIAL"/>
    <property type="match status" value="1"/>
</dbReference>
<dbReference type="SUPFAM" id="SSF75304">
    <property type="entry name" value="Amidase signature (AS) enzymes"/>
    <property type="match status" value="1"/>
</dbReference>
<dbReference type="EC" id="3.5.1.-" evidence="4"/>
<accession>F5XM13</accession>
<dbReference type="Proteomes" id="UP000007947">
    <property type="component" value="Chromosome"/>
</dbReference>
<comment type="similarity">
    <text evidence="1">Belongs to the amidase family.</text>
</comment>
<organism evidence="4 5">
    <name type="scientific">Microlunatus phosphovorus (strain ATCC 700054 / DSM 10555 / JCM 9379 / NBRC 101784 / NCIMB 13414 / VKM Ac-1990 / NM-1)</name>
    <dbReference type="NCBI Taxonomy" id="1032480"/>
    <lineage>
        <taxon>Bacteria</taxon>
        <taxon>Bacillati</taxon>
        <taxon>Actinomycetota</taxon>
        <taxon>Actinomycetes</taxon>
        <taxon>Propionibacteriales</taxon>
        <taxon>Propionibacteriaceae</taxon>
        <taxon>Microlunatus</taxon>
    </lineage>
</organism>
<dbReference type="eggNOG" id="COG0154">
    <property type="taxonomic scope" value="Bacteria"/>
</dbReference>
<evidence type="ECO:0000313" key="4">
    <source>
        <dbReference type="EMBL" id="BAK33892.1"/>
    </source>
</evidence>
<dbReference type="EMBL" id="AP012204">
    <property type="protein sequence ID" value="BAK33892.1"/>
    <property type="molecule type" value="Genomic_DNA"/>
</dbReference>
<dbReference type="InterPro" id="IPR023631">
    <property type="entry name" value="Amidase_dom"/>
</dbReference>
<dbReference type="Pfam" id="PF01425">
    <property type="entry name" value="Amidase"/>
    <property type="match status" value="2"/>
</dbReference>
<reference evidence="4 5" key="1">
    <citation type="submission" date="2011-05" db="EMBL/GenBank/DDBJ databases">
        <title>Whole genome sequence of Microlunatus phosphovorus NM-1.</title>
        <authorList>
            <person name="Hosoyama A."/>
            <person name="Sasaki K."/>
            <person name="Harada T."/>
            <person name="Igarashi R."/>
            <person name="Kawakoshi A."/>
            <person name="Sasagawa M."/>
            <person name="Fukada J."/>
            <person name="Nakamura S."/>
            <person name="Katano Y."/>
            <person name="Hanada S."/>
            <person name="Kamagata Y."/>
            <person name="Nakamura N."/>
            <person name="Yamazaki S."/>
            <person name="Fujita N."/>
        </authorList>
    </citation>
    <scope>NUCLEOTIDE SEQUENCE [LARGE SCALE GENOMIC DNA]</scope>
    <source>
        <strain evidence="5">ATCC 700054 / DSM 10555 / JCM 9379 / NBRC 101784 / NCIMB 13414 / VKM Ac-1990 / NM-1</strain>
    </source>
</reference>
<sequence length="475" mass="50216">MSEAPQPSELLTGSLRDRLEQFDRGAFDQAAWRVQADEWSRSADARYRACTELRPLSASALPIAVGVKDTVDVVGFSTRLGLRRFRHYPVRSARVLERLRAGVVNAKVVTTELNIGLGSGCRNPLLPQIDPAGSSTGSAVAVAAGICDLSLGTDVLGSVRWPAGRCGVVGLRTTHDAELLDGILPLSPSMDAVGWVTRTADDLAVLWDRLNLGGAAGLDGAAGPGGAAGLGGMDGPADQVPGSQVSGRQVPGGQVLARRCRIGVVTDIGDGTVEPAIEQAWLQTANALEAAGHELCAVSVGELWQWRGAAWELCARDAVDGFAALRDWIDDELSPTTLAALAAGERVDDRRLAEIKDGQRRLRTAVAGLFVEQRVDAWLLPLDPTVPRPRGAVSRRPGASTIPTPDDPDYDSEVGYTTLASFAGLPAISFPVGRCGVPEAPLAMQLIGPRHSERTLIRLADDAAGRLDLPKPRLR</sequence>
<feature type="region of interest" description="Disordered" evidence="2">
    <location>
        <begin position="389"/>
        <end position="410"/>
    </location>
</feature>
<evidence type="ECO:0000256" key="2">
    <source>
        <dbReference type="SAM" id="MobiDB-lite"/>
    </source>
</evidence>
<dbReference type="PANTHER" id="PTHR11895">
    <property type="entry name" value="TRANSAMIDASE"/>
    <property type="match status" value="1"/>
</dbReference>
<protein>
    <submittedName>
        <fullName evidence="4">Putative amidase</fullName>
        <ecNumber evidence="4">3.5.1.-</ecNumber>
    </submittedName>
</protein>
<evidence type="ECO:0000256" key="1">
    <source>
        <dbReference type="ARBA" id="ARBA00009199"/>
    </source>
</evidence>
<name>F5XM13_MICPN</name>
<dbReference type="STRING" id="1032480.MLP_08780"/>
<evidence type="ECO:0000259" key="3">
    <source>
        <dbReference type="Pfam" id="PF01425"/>
    </source>
</evidence>
<keyword evidence="4" id="KW-0378">Hydrolase</keyword>
<feature type="domain" description="Amidase" evidence="3">
    <location>
        <begin position="257"/>
        <end position="456"/>
    </location>
</feature>
<keyword evidence="5" id="KW-1185">Reference proteome</keyword>
<dbReference type="GO" id="GO:0016787">
    <property type="term" value="F:hydrolase activity"/>
    <property type="evidence" value="ECO:0007669"/>
    <property type="project" value="UniProtKB-KW"/>
</dbReference>
<dbReference type="Gene3D" id="3.90.1300.10">
    <property type="entry name" value="Amidase signature (AS) domain"/>
    <property type="match status" value="1"/>
</dbReference>
<dbReference type="AlphaFoldDB" id="F5XM13"/>